<gene>
    <name evidence="2" type="ORF">Y1Q_0018108</name>
</gene>
<proteinExistence type="predicted"/>
<dbReference type="InterPro" id="IPR013783">
    <property type="entry name" value="Ig-like_fold"/>
</dbReference>
<reference evidence="2 3" key="1">
    <citation type="journal article" date="2012" name="Genome Biol.">
        <title>Sequencing three crocodilian genomes to illuminate the evolution of archosaurs and amniotes.</title>
        <authorList>
            <person name="St John J.A."/>
            <person name="Braun E.L."/>
            <person name="Isberg S.R."/>
            <person name="Miles L.G."/>
            <person name="Chong A.Y."/>
            <person name="Gongora J."/>
            <person name="Dalzell P."/>
            <person name="Moran C."/>
            <person name="Bed'hom B."/>
            <person name="Abzhanov A."/>
            <person name="Burgess S.C."/>
            <person name="Cooksey A.M."/>
            <person name="Castoe T.A."/>
            <person name="Crawford N.G."/>
            <person name="Densmore L.D."/>
            <person name="Drew J.C."/>
            <person name="Edwards S.V."/>
            <person name="Faircloth B.C."/>
            <person name="Fujita M.K."/>
            <person name="Greenwold M.J."/>
            <person name="Hoffmann F.G."/>
            <person name="Howard J.M."/>
            <person name="Iguchi T."/>
            <person name="Janes D.E."/>
            <person name="Khan S.Y."/>
            <person name="Kohno S."/>
            <person name="de Koning A.J."/>
            <person name="Lance S.L."/>
            <person name="McCarthy F.M."/>
            <person name="McCormack J.E."/>
            <person name="Merchant M.E."/>
            <person name="Peterson D.G."/>
            <person name="Pollock D.D."/>
            <person name="Pourmand N."/>
            <person name="Raney B.J."/>
            <person name="Roessler K.A."/>
            <person name="Sanford J.R."/>
            <person name="Sawyer R.H."/>
            <person name="Schmidt C.J."/>
            <person name="Triplett E.W."/>
            <person name="Tuberville T.D."/>
            <person name="Venegas-Anaya M."/>
            <person name="Howard J.T."/>
            <person name="Jarvis E.D."/>
            <person name="Guillette L.J.Jr."/>
            <person name="Glenn T.C."/>
            <person name="Green R.E."/>
            <person name="Ray D.A."/>
        </authorList>
    </citation>
    <scope>NUCLEOTIDE SEQUENCE [LARGE SCALE GENOMIC DNA]</scope>
    <source>
        <strain evidence="2">KSC_2009_1</strain>
    </source>
</reference>
<dbReference type="InterPro" id="IPR036179">
    <property type="entry name" value="Ig-like_dom_sf"/>
</dbReference>
<dbReference type="SUPFAM" id="SSF48726">
    <property type="entry name" value="Immunoglobulin"/>
    <property type="match status" value="1"/>
</dbReference>
<dbReference type="AlphaFoldDB" id="A0A151P8H3"/>
<keyword evidence="1" id="KW-0732">Signal</keyword>
<dbReference type="EMBL" id="AKHW03000615">
    <property type="protein sequence ID" value="KYO45323.1"/>
    <property type="molecule type" value="Genomic_DNA"/>
</dbReference>
<evidence type="ECO:0000256" key="1">
    <source>
        <dbReference type="SAM" id="SignalP"/>
    </source>
</evidence>
<accession>A0A151P8H3</accession>
<feature type="chain" id="PRO_5007586795" description="Ig-like domain-containing protein" evidence="1">
    <location>
        <begin position="20"/>
        <end position="95"/>
    </location>
</feature>
<comment type="caution">
    <text evidence="2">The sequence shown here is derived from an EMBL/GenBank/DDBJ whole genome shotgun (WGS) entry which is preliminary data.</text>
</comment>
<sequence>MAWTPLFLTLVTYFSGSLAQYVVTQPPSVSVSPGQTARLICSGNNIGSLARNVLTQPPAVSVSPGQTAHITCSGEKFNKKYAHWYQQKPGSVPNF</sequence>
<evidence type="ECO:0000313" key="3">
    <source>
        <dbReference type="Proteomes" id="UP000050525"/>
    </source>
</evidence>
<name>A0A151P8H3_ALLMI</name>
<dbReference type="InterPro" id="IPR050150">
    <property type="entry name" value="IgV_Light_Chain"/>
</dbReference>
<dbReference type="Gene3D" id="2.60.40.10">
    <property type="entry name" value="Immunoglobulins"/>
    <property type="match status" value="1"/>
</dbReference>
<dbReference type="Proteomes" id="UP000050525">
    <property type="component" value="Unassembled WGS sequence"/>
</dbReference>
<keyword evidence="3" id="KW-1185">Reference proteome</keyword>
<evidence type="ECO:0000313" key="2">
    <source>
        <dbReference type="EMBL" id="KYO45323.1"/>
    </source>
</evidence>
<organism evidence="2 3">
    <name type="scientific">Alligator mississippiensis</name>
    <name type="common">American alligator</name>
    <dbReference type="NCBI Taxonomy" id="8496"/>
    <lineage>
        <taxon>Eukaryota</taxon>
        <taxon>Metazoa</taxon>
        <taxon>Chordata</taxon>
        <taxon>Craniata</taxon>
        <taxon>Vertebrata</taxon>
        <taxon>Euteleostomi</taxon>
        <taxon>Archelosauria</taxon>
        <taxon>Archosauria</taxon>
        <taxon>Crocodylia</taxon>
        <taxon>Alligatoridae</taxon>
        <taxon>Alligatorinae</taxon>
        <taxon>Alligator</taxon>
    </lineage>
</organism>
<protein>
    <recommendedName>
        <fullName evidence="4">Ig-like domain-containing protein</fullName>
    </recommendedName>
</protein>
<evidence type="ECO:0008006" key="4">
    <source>
        <dbReference type="Google" id="ProtNLM"/>
    </source>
</evidence>
<feature type="signal peptide" evidence="1">
    <location>
        <begin position="1"/>
        <end position="19"/>
    </location>
</feature>
<dbReference type="PANTHER" id="PTHR23267">
    <property type="entry name" value="IMMUNOGLOBULIN LIGHT CHAIN"/>
    <property type="match status" value="1"/>
</dbReference>